<protein>
    <recommendedName>
        <fullName evidence="1">Fungal-type protein kinase domain-containing protein</fullName>
    </recommendedName>
</protein>
<comment type="caution">
    <text evidence="2">The sequence shown here is derived from an EMBL/GenBank/DDBJ whole genome shotgun (WGS) entry which is preliminary data.</text>
</comment>
<feature type="domain" description="Fungal-type protein kinase" evidence="1">
    <location>
        <begin position="107"/>
        <end position="173"/>
    </location>
</feature>
<dbReference type="Proteomes" id="UP001273166">
    <property type="component" value="Unassembled WGS sequence"/>
</dbReference>
<dbReference type="RefSeq" id="XP_062725056.1">
    <property type="nucleotide sequence ID" value="XM_062870923.1"/>
</dbReference>
<dbReference type="AlphaFoldDB" id="A0AAJ0GZZ0"/>
<dbReference type="PANTHER" id="PTHR38248">
    <property type="entry name" value="FUNK1 6"/>
    <property type="match status" value="1"/>
</dbReference>
<evidence type="ECO:0000259" key="1">
    <source>
        <dbReference type="Pfam" id="PF17667"/>
    </source>
</evidence>
<name>A0AAJ0GZZ0_9PEZI</name>
<keyword evidence="3" id="KW-1185">Reference proteome</keyword>
<proteinExistence type="predicted"/>
<sequence length="188" mass="21171">MEIFCYFEEKPVHKIGMLSYPLISIKSIHMNHMDMMKFCGPRDAGYISVKDLLWLWVKSSQGGGGTRIDFPEVRNKRIQHFGPTYSGGGPVLQGTNSAGRDMNIENAAQATRCFILGFTLCRSLIRLWVFGRLGSIASEQFDINKNGLRFVSTILGFLWMSEEELGFDPTIKIGKGPTIHRDRIGGYD</sequence>
<evidence type="ECO:0000313" key="2">
    <source>
        <dbReference type="EMBL" id="KAK3309276.1"/>
    </source>
</evidence>
<reference evidence="2" key="1">
    <citation type="journal article" date="2023" name="Mol. Phylogenet. Evol.">
        <title>Genome-scale phylogeny and comparative genomics of the fungal order Sordariales.</title>
        <authorList>
            <person name="Hensen N."/>
            <person name="Bonometti L."/>
            <person name="Westerberg I."/>
            <person name="Brannstrom I.O."/>
            <person name="Guillou S."/>
            <person name="Cros-Aarteil S."/>
            <person name="Calhoun S."/>
            <person name="Haridas S."/>
            <person name="Kuo A."/>
            <person name="Mondo S."/>
            <person name="Pangilinan J."/>
            <person name="Riley R."/>
            <person name="LaButti K."/>
            <person name="Andreopoulos B."/>
            <person name="Lipzen A."/>
            <person name="Chen C."/>
            <person name="Yan M."/>
            <person name="Daum C."/>
            <person name="Ng V."/>
            <person name="Clum A."/>
            <person name="Steindorff A."/>
            <person name="Ohm R.A."/>
            <person name="Martin F."/>
            <person name="Silar P."/>
            <person name="Natvig D.O."/>
            <person name="Lalanne C."/>
            <person name="Gautier V."/>
            <person name="Ament-Velasquez S.L."/>
            <person name="Kruys A."/>
            <person name="Hutchinson M.I."/>
            <person name="Powell A.J."/>
            <person name="Barry K."/>
            <person name="Miller A.N."/>
            <person name="Grigoriev I.V."/>
            <person name="Debuchy R."/>
            <person name="Gladieux P."/>
            <person name="Hiltunen Thoren M."/>
            <person name="Johannesson H."/>
        </authorList>
    </citation>
    <scope>NUCLEOTIDE SEQUENCE</scope>
    <source>
        <strain evidence="2">CBS 333.67</strain>
    </source>
</reference>
<accession>A0AAJ0GZZ0</accession>
<evidence type="ECO:0000313" key="3">
    <source>
        <dbReference type="Proteomes" id="UP001273166"/>
    </source>
</evidence>
<dbReference type="EMBL" id="JAUDZG010000002">
    <property type="protein sequence ID" value="KAK3309276.1"/>
    <property type="molecule type" value="Genomic_DNA"/>
</dbReference>
<gene>
    <name evidence="2" type="ORF">B0T15DRAFT_573290</name>
</gene>
<dbReference type="Pfam" id="PF17667">
    <property type="entry name" value="Pkinase_fungal"/>
    <property type="match status" value="1"/>
</dbReference>
<dbReference type="GeneID" id="87889752"/>
<organism evidence="2 3">
    <name type="scientific">Chaetomium strumarium</name>
    <dbReference type="NCBI Taxonomy" id="1170767"/>
    <lineage>
        <taxon>Eukaryota</taxon>
        <taxon>Fungi</taxon>
        <taxon>Dikarya</taxon>
        <taxon>Ascomycota</taxon>
        <taxon>Pezizomycotina</taxon>
        <taxon>Sordariomycetes</taxon>
        <taxon>Sordariomycetidae</taxon>
        <taxon>Sordariales</taxon>
        <taxon>Chaetomiaceae</taxon>
        <taxon>Chaetomium</taxon>
    </lineage>
</organism>
<dbReference type="PANTHER" id="PTHR38248:SF2">
    <property type="entry name" value="FUNK1 11"/>
    <property type="match status" value="1"/>
</dbReference>
<dbReference type="InterPro" id="IPR040976">
    <property type="entry name" value="Pkinase_fungal"/>
</dbReference>
<reference evidence="2" key="2">
    <citation type="submission" date="2023-06" db="EMBL/GenBank/DDBJ databases">
        <authorList>
            <consortium name="Lawrence Berkeley National Laboratory"/>
            <person name="Mondo S.J."/>
            <person name="Hensen N."/>
            <person name="Bonometti L."/>
            <person name="Westerberg I."/>
            <person name="Brannstrom I.O."/>
            <person name="Guillou S."/>
            <person name="Cros-Aarteil S."/>
            <person name="Calhoun S."/>
            <person name="Haridas S."/>
            <person name="Kuo A."/>
            <person name="Pangilinan J."/>
            <person name="Riley R."/>
            <person name="Labutti K."/>
            <person name="Andreopoulos B."/>
            <person name="Lipzen A."/>
            <person name="Chen C."/>
            <person name="Yanf M."/>
            <person name="Daum C."/>
            <person name="Ng V."/>
            <person name="Clum A."/>
            <person name="Steindorff A."/>
            <person name="Ohm R."/>
            <person name="Martin F."/>
            <person name="Silar P."/>
            <person name="Natvig D."/>
            <person name="Lalanne C."/>
            <person name="Gautier V."/>
            <person name="Ament-Velasquez S.L."/>
            <person name="Kruys A."/>
            <person name="Hutchinson M.I."/>
            <person name="Powell A.J."/>
            <person name="Barry K."/>
            <person name="Miller A.N."/>
            <person name="Grigoriev I.V."/>
            <person name="Debuchy R."/>
            <person name="Gladieux P."/>
            <person name="Thoren M.H."/>
            <person name="Johannesson H."/>
        </authorList>
    </citation>
    <scope>NUCLEOTIDE SEQUENCE</scope>
    <source>
        <strain evidence="2">CBS 333.67</strain>
    </source>
</reference>